<evidence type="ECO:0000313" key="2">
    <source>
        <dbReference type="EMBL" id="AOG12855.1"/>
    </source>
</evidence>
<feature type="chain" id="PRO_5008552416" evidence="1">
    <location>
        <begin position="21"/>
        <end position="241"/>
    </location>
</feature>
<keyword evidence="1" id="KW-0732">Signal</keyword>
<evidence type="ECO:0000256" key="1">
    <source>
        <dbReference type="SAM" id="SignalP"/>
    </source>
</evidence>
<protein>
    <submittedName>
        <fullName evidence="2">Odorant binding protein</fullName>
    </submittedName>
</protein>
<sequence length="241" mass="26764">MFNKFTFVTSFFTILYVTNADPASFITKCKSDDTKCTKESTQKAIPIFADGITELGVEPLDPFVLKKIDASTPVLKFMLSDMTITGLKNCQAKKIQRNVANSELIVKTLCDVDADGHYDMSGQLIILPIEGNGKIHVKLRKLQMVVVAELFDKEGTDGKKHWEIKHWKHSFDLKDKAGLEFENLFNGNEALAGAVRELIASSGNEIITEVGAPVIKAITEKIVQNVQNFFRAVPIEDLALD</sequence>
<dbReference type="SMART" id="SM00700">
    <property type="entry name" value="JHBP"/>
    <property type="match status" value="1"/>
</dbReference>
<dbReference type="PANTHER" id="PTHR11008">
    <property type="entry name" value="PROTEIN TAKEOUT-LIKE PROTEIN"/>
    <property type="match status" value="1"/>
</dbReference>
<dbReference type="PANTHER" id="PTHR11008:SF32">
    <property type="entry name" value="CIRCADIAN CLOCK-CONTROLLED PROTEIN DAYWAKE-RELATED"/>
    <property type="match status" value="1"/>
</dbReference>
<dbReference type="GO" id="GO:0005615">
    <property type="term" value="C:extracellular space"/>
    <property type="evidence" value="ECO:0007669"/>
    <property type="project" value="TreeGrafter"/>
</dbReference>
<dbReference type="AlphaFoldDB" id="A0A1B3P5H6"/>
<proteinExistence type="evidence at transcript level"/>
<accession>A0A1B3P5H6</accession>
<dbReference type="Gene3D" id="3.15.10.30">
    <property type="entry name" value="Haemolymph juvenile hormone binding protein"/>
    <property type="match status" value="1"/>
</dbReference>
<dbReference type="InterPro" id="IPR038606">
    <property type="entry name" value="To_sf"/>
</dbReference>
<organism evidence="2">
    <name type="scientific">Eogystia hippophaecolus</name>
    <name type="common">Moth</name>
    <name type="synonym">Holcocerus hippophaecolus</name>
    <dbReference type="NCBI Taxonomy" id="1206364"/>
    <lineage>
        <taxon>Eukaryota</taxon>
        <taxon>Metazoa</taxon>
        <taxon>Ecdysozoa</taxon>
        <taxon>Arthropoda</taxon>
        <taxon>Hexapoda</taxon>
        <taxon>Insecta</taxon>
        <taxon>Pterygota</taxon>
        <taxon>Neoptera</taxon>
        <taxon>Endopterygota</taxon>
        <taxon>Lepidoptera</taxon>
        <taxon>Glossata</taxon>
        <taxon>Ditrysia</taxon>
        <taxon>Cossoidea</taxon>
        <taxon>Cossidae</taxon>
        <taxon>Cossinae</taxon>
        <taxon>Eogystia</taxon>
    </lineage>
</organism>
<dbReference type="InterPro" id="IPR010562">
    <property type="entry name" value="Haemolymph_juvenile_hormone-bd"/>
</dbReference>
<dbReference type="EMBL" id="KX655906">
    <property type="protein sequence ID" value="AOG12855.1"/>
    <property type="molecule type" value="mRNA"/>
</dbReference>
<reference evidence="2" key="1">
    <citation type="journal article" date="2016" name="BMC Genomics">
        <title>Antennal transcriptome analysis and expression profiles of odorant binding proteins in Eogystia hippophaecolus (Lepidoptera: Cossidae).</title>
        <authorList>
            <person name="Hu P."/>
            <person name="Tao J."/>
            <person name="Cui M."/>
            <person name="Gao C."/>
            <person name="Lu P."/>
            <person name="Luo Y."/>
        </authorList>
    </citation>
    <scope>NUCLEOTIDE SEQUENCE</scope>
</reference>
<dbReference type="Pfam" id="PF06585">
    <property type="entry name" value="JHBP"/>
    <property type="match status" value="1"/>
</dbReference>
<name>A0A1B3P5H6_EOGHI</name>
<feature type="signal peptide" evidence="1">
    <location>
        <begin position="1"/>
        <end position="20"/>
    </location>
</feature>